<dbReference type="Pfam" id="PF02492">
    <property type="entry name" value="cobW"/>
    <property type="match status" value="1"/>
</dbReference>
<dbReference type="InterPro" id="IPR036627">
    <property type="entry name" value="CobW-likC_sf"/>
</dbReference>
<protein>
    <submittedName>
        <fullName evidence="11">Cytoplasm protein</fullName>
    </submittedName>
</protein>
<comment type="similarity">
    <text evidence="6">Belongs to the SIMIBI class G3E GTPase family. ZNG1 subfamily.</text>
</comment>
<dbReference type="InterPro" id="IPR011629">
    <property type="entry name" value="CobW-like_C"/>
</dbReference>
<dbReference type="SUPFAM" id="SSF90002">
    <property type="entry name" value="Hypothetical protein YjiA, C-terminal domain"/>
    <property type="match status" value="1"/>
</dbReference>
<evidence type="ECO:0000313" key="11">
    <source>
        <dbReference type="EMBL" id="KAK1925507.1"/>
    </source>
</evidence>
<feature type="region of interest" description="Disordered" evidence="8">
    <location>
        <begin position="1"/>
        <end position="34"/>
    </location>
</feature>
<dbReference type="InterPro" id="IPR027417">
    <property type="entry name" value="P-loop_NTPase"/>
</dbReference>
<keyword evidence="5" id="KW-0143">Chaperone</keyword>
<keyword evidence="12" id="KW-1185">Reference proteome</keyword>
<evidence type="ECO:0000256" key="1">
    <source>
        <dbReference type="ARBA" id="ARBA00022741"/>
    </source>
</evidence>
<dbReference type="GO" id="GO:0005737">
    <property type="term" value="C:cytoplasm"/>
    <property type="evidence" value="ECO:0007669"/>
    <property type="project" value="TreeGrafter"/>
</dbReference>
<dbReference type="InterPro" id="IPR051316">
    <property type="entry name" value="Zinc-reg_GTPase_activator"/>
</dbReference>
<organism evidence="11 12">
    <name type="scientific">Papiliotrema laurentii</name>
    <name type="common">Cryptococcus laurentii</name>
    <dbReference type="NCBI Taxonomy" id="5418"/>
    <lineage>
        <taxon>Eukaryota</taxon>
        <taxon>Fungi</taxon>
        <taxon>Dikarya</taxon>
        <taxon>Basidiomycota</taxon>
        <taxon>Agaricomycotina</taxon>
        <taxon>Tremellomycetes</taxon>
        <taxon>Tremellales</taxon>
        <taxon>Rhynchogastremaceae</taxon>
        <taxon>Papiliotrema</taxon>
    </lineage>
</organism>
<evidence type="ECO:0000256" key="7">
    <source>
        <dbReference type="ARBA" id="ARBA00049117"/>
    </source>
</evidence>
<feature type="domain" description="CobW/HypB/UreG nucleotide-binding" evidence="9">
    <location>
        <begin position="40"/>
        <end position="228"/>
    </location>
</feature>
<name>A0AAD9L7G3_PAPLA</name>
<dbReference type="Pfam" id="PF07683">
    <property type="entry name" value="CobW_C"/>
    <property type="match status" value="1"/>
</dbReference>
<evidence type="ECO:0000313" key="12">
    <source>
        <dbReference type="Proteomes" id="UP001182556"/>
    </source>
</evidence>
<keyword evidence="1" id="KW-0547">Nucleotide-binding</keyword>
<dbReference type="SUPFAM" id="SSF52540">
    <property type="entry name" value="P-loop containing nucleoside triphosphate hydrolases"/>
    <property type="match status" value="1"/>
</dbReference>
<dbReference type="InterPro" id="IPR003495">
    <property type="entry name" value="CobW/HypB/UreG_nucleotide-bd"/>
</dbReference>
<comment type="catalytic activity">
    <reaction evidence="7">
        <text>GTP + H2O = GDP + phosphate + H(+)</text>
        <dbReference type="Rhea" id="RHEA:19669"/>
        <dbReference type="ChEBI" id="CHEBI:15377"/>
        <dbReference type="ChEBI" id="CHEBI:15378"/>
        <dbReference type="ChEBI" id="CHEBI:37565"/>
        <dbReference type="ChEBI" id="CHEBI:43474"/>
        <dbReference type="ChEBI" id="CHEBI:58189"/>
    </reaction>
    <physiologicalReaction direction="left-to-right" evidence="7">
        <dbReference type="Rhea" id="RHEA:19670"/>
    </physiologicalReaction>
</comment>
<dbReference type="PANTHER" id="PTHR13748">
    <property type="entry name" value="COBW-RELATED"/>
    <property type="match status" value="1"/>
</dbReference>
<keyword evidence="2" id="KW-0378">Hydrolase</keyword>
<comment type="caution">
    <text evidence="11">The sequence shown here is derived from an EMBL/GenBank/DDBJ whole genome shotgun (WGS) entry which is preliminary data.</text>
</comment>
<reference evidence="11" key="1">
    <citation type="submission" date="2023-02" db="EMBL/GenBank/DDBJ databases">
        <title>Identification and recombinant expression of a fungal hydrolase from Papiliotrema laurentii that hydrolyzes apple cutin and clears colloidal polyester polyurethane.</title>
        <authorList>
            <consortium name="DOE Joint Genome Institute"/>
            <person name="Roman V.A."/>
            <person name="Bojanowski C."/>
            <person name="Crable B.R."/>
            <person name="Wagner D.N."/>
            <person name="Hung C.S."/>
            <person name="Nadeau L.J."/>
            <person name="Schratz L."/>
            <person name="Haridas S."/>
            <person name="Pangilinan J."/>
            <person name="Lipzen A."/>
            <person name="Na H."/>
            <person name="Yan M."/>
            <person name="Ng V."/>
            <person name="Grigoriev I.V."/>
            <person name="Spatafora J.W."/>
            <person name="Barlow D."/>
            <person name="Biffinger J."/>
            <person name="Kelley-Loughnane N."/>
            <person name="Varaljay V.A."/>
            <person name="Crookes-Goodson W.J."/>
        </authorList>
    </citation>
    <scope>NUCLEOTIDE SEQUENCE</scope>
    <source>
        <strain evidence="11">5307AH</strain>
    </source>
</reference>
<keyword evidence="3" id="KW-0862">Zinc</keyword>
<evidence type="ECO:0000256" key="5">
    <source>
        <dbReference type="ARBA" id="ARBA00023186"/>
    </source>
</evidence>
<dbReference type="GO" id="GO:0016787">
    <property type="term" value="F:hydrolase activity"/>
    <property type="evidence" value="ECO:0007669"/>
    <property type="project" value="UniProtKB-KW"/>
</dbReference>
<gene>
    <name evidence="11" type="ORF">DB88DRAFT_484162</name>
</gene>
<feature type="domain" description="CobW C-terminal" evidence="10">
    <location>
        <begin position="297"/>
        <end position="386"/>
    </location>
</feature>
<evidence type="ECO:0000256" key="4">
    <source>
        <dbReference type="ARBA" id="ARBA00023134"/>
    </source>
</evidence>
<dbReference type="CDD" id="cd03112">
    <property type="entry name" value="CobW-like"/>
    <property type="match status" value="1"/>
</dbReference>
<evidence type="ECO:0000256" key="8">
    <source>
        <dbReference type="SAM" id="MobiDB-lite"/>
    </source>
</evidence>
<dbReference type="Proteomes" id="UP001182556">
    <property type="component" value="Unassembled WGS sequence"/>
</dbReference>
<dbReference type="PANTHER" id="PTHR13748:SF31">
    <property type="entry name" value="ZINC-REGULATED GTPASE METALLOPROTEIN ACTIVATOR 1A-RELATED"/>
    <property type="match status" value="1"/>
</dbReference>
<proteinExistence type="inferred from homology"/>
<dbReference type="GO" id="GO:0005525">
    <property type="term" value="F:GTP binding"/>
    <property type="evidence" value="ECO:0007669"/>
    <property type="project" value="UniProtKB-KW"/>
</dbReference>
<keyword evidence="4" id="KW-0342">GTP-binding</keyword>
<feature type="compositionally biased region" description="Acidic residues" evidence="8">
    <location>
        <begin position="9"/>
        <end position="24"/>
    </location>
</feature>
<dbReference type="AlphaFoldDB" id="A0AAD9L7G3"/>
<sequence length="390" mass="42980">MTSRPEEVPPSEDIPDLLELDDDVSQAGPSTDHYDRPKVPITLLTGYLGAGKSTLLEYILTANHGYRIAVCMNDFGDTTDIEAKALTLSNPDDNTQTSSMLSLPNGCLCCSVKDMGIAAIEEMVAAQRDKVDWVVVELTGVADPGPIAKSFWENEEMGDLVLDGIICVVDSRNILKQLSEERGEGEINEAQKQLAASDVILLNKLDLVSADQVDQVEQVVRSINPTLRLHKTTQSQIDLKELFDLRAYSAKPVIGSVDEAKHDHAKCIEEGNDHTVHNSGITTVLIPLPTLDDVKLERLNAFLESLLWSGQLPEQVKEIQTTPEILRTKGFINMEDGREMVLQGVTDLFELKEAARGNAGEGERVEGKVVFIGRRVDERLRDALLKFLHA</sequence>
<dbReference type="Gene3D" id="3.40.50.300">
    <property type="entry name" value="P-loop containing nucleotide triphosphate hydrolases"/>
    <property type="match status" value="1"/>
</dbReference>
<evidence type="ECO:0000256" key="2">
    <source>
        <dbReference type="ARBA" id="ARBA00022801"/>
    </source>
</evidence>
<evidence type="ECO:0000256" key="6">
    <source>
        <dbReference type="ARBA" id="ARBA00034320"/>
    </source>
</evidence>
<dbReference type="EMBL" id="JAODAN010000003">
    <property type="protein sequence ID" value="KAK1925507.1"/>
    <property type="molecule type" value="Genomic_DNA"/>
</dbReference>
<evidence type="ECO:0000256" key="3">
    <source>
        <dbReference type="ARBA" id="ARBA00022833"/>
    </source>
</evidence>
<evidence type="ECO:0000259" key="10">
    <source>
        <dbReference type="Pfam" id="PF07683"/>
    </source>
</evidence>
<evidence type="ECO:0000259" key="9">
    <source>
        <dbReference type="Pfam" id="PF02492"/>
    </source>
</evidence>
<dbReference type="Gene3D" id="3.30.1220.10">
    <property type="entry name" value="CobW-like, C-terminal domain"/>
    <property type="match status" value="1"/>
</dbReference>
<accession>A0AAD9L7G3</accession>